<keyword evidence="6" id="KW-0378">Hydrolase</keyword>
<sequence>MMMDAGEVVAFAGLVYLYLKEKEKKRKWWVHPINSARYRHGHFHTFYKPLREEEPAKFFSFFRMSLGSFDELLSCVRDRLRKVDTNMRTAITPEEMLVITIRYLASGCSFREIHHSYRIGRSTASEVVRKVCQTIWDVLKDKCLSPPTGDAWSDIAAGFQSGTDFPNCLGAIDGKRIRIAKPERIESLGANSKHVNSIGLLAVADSRNRFMYVDVGSFSNDSDSNIFQDSSLLEQIQSRHLQIPQPKKLPGSDTTVPFAFVGDEAFGLYTNLLRPYAGSNLSVEKRVFNYRLSRARRCADCTFAVLTSTWRIFHRPLDVGIDFAVDIVKCCCVLHNFVRDRHGFSFDDSLTIYGLEEYVNSDCLSVNRNINRYREALSNYFVSESGQLPWQLQQI</sequence>
<dbReference type="Ensembl" id="ENSLLET00000037514.1">
    <property type="protein sequence ID" value="ENSLLEP00000036122.1"/>
    <property type="gene ID" value="ENSLLEG00000022880.1"/>
</dbReference>
<evidence type="ECO:0000256" key="4">
    <source>
        <dbReference type="ARBA" id="ARBA00022722"/>
    </source>
</evidence>
<comment type="similarity">
    <text evidence="3">Belongs to the HARBI1 family.</text>
</comment>
<dbReference type="Proteomes" id="UP000694569">
    <property type="component" value="Unplaced"/>
</dbReference>
<evidence type="ECO:0000259" key="8">
    <source>
        <dbReference type="Pfam" id="PF13359"/>
    </source>
</evidence>
<evidence type="ECO:0000256" key="2">
    <source>
        <dbReference type="ARBA" id="ARBA00004123"/>
    </source>
</evidence>
<organism evidence="9 10">
    <name type="scientific">Leptobrachium leishanense</name>
    <name type="common">Leishan spiny toad</name>
    <dbReference type="NCBI Taxonomy" id="445787"/>
    <lineage>
        <taxon>Eukaryota</taxon>
        <taxon>Metazoa</taxon>
        <taxon>Chordata</taxon>
        <taxon>Craniata</taxon>
        <taxon>Vertebrata</taxon>
        <taxon>Euteleostomi</taxon>
        <taxon>Amphibia</taxon>
        <taxon>Batrachia</taxon>
        <taxon>Anura</taxon>
        <taxon>Pelobatoidea</taxon>
        <taxon>Megophryidae</taxon>
        <taxon>Leptobrachium</taxon>
    </lineage>
</organism>
<dbReference type="Pfam" id="PF13359">
    <property type="entry name" value="DDE_Tnp_4"/>
    <property type="match status" value="1"/>
</dbReference>
<dbReference type="InterPro" id="IPR027806">
    <property type="entry name" value="HARBI1_dom"/>
</dbReference>
<dbReference type="GO" id="GO:0046872">
    <property type="term" value="F:metal ion binding"/>
    <property type="evidence" value="ECO:0007669"/>
    <property type="project" value="UniProtKB-KW"/>
</dbReference>
<evidence type="ECO:0000256" key="1">
    <source>
        <dbReference type="ARBA" id="ARBA00001968"/>
    </source>
</evidence>
<dbReference type="GO" id="GO:0004518">
    <property type="term" value="F:nuclease activity"/>
    <property type="evidence" value="ECO:0007669"/>
    <property type="project" value="UniProtKB-KW"/>
</dbReference>
<accession>A0A8C5QCP6</accession>
<name>A0A8C5QCP6_9ANUR</name>
<comment type="cofactor">
    <cofactor evidence="1">
        <name>a divalent metal cation</name>
        <dbReference type="ChEBI" id="CHEBI:60240"/>
    </cofactor>
</comment>
<evidence type="ECO:0000256" key="5">
    <source>
        <dbReference type="ARBA" id="ARBA00022723"/>
    </source>
</evidence>
<evidence type="ECO:0000256" key="3">
    <source>
        <dbReference type="ARBA" id="ARBA00006958"/>
    </source>
</evidence>
<dbReference type="PANTHER" id="PTHR22930">
    <property type="match status" value="1"/>
</dbReference>
<dbReference type="GO" id="GO:0005634">
    <property type="term" value="C:nucleus"/>
    <property type="evidence" value="ECO:0007669"/>
    <property type="project" value="UniProtKB-SubCell"/>
</dbReference>
<dbReference type="GO" id="GO:0016787">
    <property type="term" value="F:hydrolase activity"/>
    <property type="evidence" value="ECO:0007669"/>
    <property type="project" value="UniProtKB-KW"/>
</dbReference>
<feature type="domain" description="DDE Tnp4" evidence="8">
    <location>
        <begin position="172"/>
        <end position="336"/>
    </location>
</feature>
<reference evidence="9" key="1">
    <citation type="submission" date="2025-08" db="UniProtKB">
        <authorList>
            <consortium name="Ensembl"/>
        </authorList>
    </citation>
    <scope>IDENTIFICATION</scope>
</reference>
<dbReference type="InterPro" id="IPR045249">
    <property type="entry name" value="HARBI1-like"/>
</dbReference>
<dbReference type="PANTHER" id="PTHR22930:SF269">
    <property type="entry name" value="NUCLEASE HARBI1-LIKE PROTEIN"/>
    <property type="match status" value="1"/>
</dbReference>
<keyword evidence="7" id="KW-0539">Nucleus</keyword>
<keyword evidence="5" id="KW-0479">Metal-binding</keyword>
<keyword evidence="4" id="KW-0540">Nuclease</keyword>
<protein>
    <recommendedName>
        <fullName evidence="8">DDE Tnp4 domain-containing protein</fullName>
    </recommendedName>
</protein>
<dbReference type="AlphaFoldDB" id="A0A8C5QCP6"/>
<proteinExistence type="inferred from homology"/>
<dbReference type="OrthoDB" id="9870505at2759"/>
<evidence type="ECO:0000256" key="7">
    <source>
        <dbReference type="ARBA" id="ARBA00023242"/>
    </source>
</evidence>
<evidence type="ECO:0000256" key="6">
    <source>
        <dbReference type="ARBA" id="ARBA00022801"/>
    </source>
</evidence>
<evidence type="ECO:0000313" key="10">
    <source>
        <dbReference type="Proteomes" id="UP000694569"/>
    </source>
</evidence>
<comment type="subcellular location">
    <subcellularLocation>
        <location evidence="2">Nucleus</location>
    </subcellularLocation>
</comment>
<reference evidence="9" key="2">
    <citation type="submission" date="2025-09" db="UniProtKB">
        <authorList>
            <consortium name="Ensembl"/>
        </authorList>
    </citation>
    <scope>IDENTIFICATION</scope>
</reference>
<evidence type="ECO:0000313" key="9">
    <source>
        <dbReference type="Ensembl" id="ENSLLEP00000036122.1"/>
    </source>
</evidence>
<keyword evidence="10" id="KW-1185">Reference proteome</keyword>
<dbReference type="GeneTree" id="ENSGT00940000164115"/>